<evidence type="ECO:0000313" key="3">
    <source>
        <dbReference type="Proteomes" id="UP000004016"/>
    </source>
</evidence>
<proteinExistence type="predicted"/>
<keyword evidence="1" id="KW-0812">Transmembrane</keyword>
<evidence type="ECO:0000256" key="1">
    <source>
        <dbReference type="SAM" id="Phobius"/>
    </source>
</evidence>
<name>A6BJ67_9FIRM</name>
<accession>A6BJ67</accession>
<feature type="transmembrane region" description="Helical" evidence="1">
    <location>
        <begin position="12"/>
        <end position="30"/>
    </location>
</feature>
<dbReference type="Proteomes" id="UP000004016">
    <property type="component" value="Unassembled WGS sequence"/>
</dbReference>
<dbReference type="AlphaFoldDB" id="A6BJ67"/>
<reference evidence="2 3" key="2">
    <citation type="submission" date="2007-04" db="EMBL/GenBank/DDBJ databases">
        <title>Draft genome sequence of Dorea longicatena (DSM 13814).</title>
        <authorList>
            <person name="Sudarsanam P."/>
            <person name="Ley R."/>
            <person name="Guruge J."/>
            <person name="Turnbaugh P.J."/>
            <person name="Mahowald M."/>
            <person name="Liep D."/>
            <person name="Gordon J."/>
        </authorList>
    </citation>
    <scope>NUCLEOTIDE SEQUENCE [LARGE SCALE GENOMIC DNA]</scope>
    <source>
        <strain evidence="2 3">DSM 13814</strain>
    </source>
</reference>
<dbReference type="HOGENOM" id="CLU_2915051_0_0_9"/>
<keyword evidence="1" id="KW-1133">Transmembrane helix</keyword>
<reference evidence="2 3" key="1">
    <citation type="submission" date="2007-03" db="EMBL/GenBank/DDBJ databases">
        <authorList>
            <person name="Fulton L."/>
            <person name="Clifton S."/>
            <person name="Fulton B."/>
            <person name="Xu J."/>
            <person name="Minx P."/>
            <person name="Pepin K.H."/>
            <person name="Johnson M."/>
            <person name="Thiruvilangam P."/>
            <person name="Bhonagiri V."/>
            <person name="Nash W.E."/>
            <person name="Mardis E.R."/>
            <person name="Wilson R.K."/>
        </authorList>
    </citation>
    <scope>NUCLEOTIDE SEQUENCE [LARGE SCALE GENOMIC DNA]</scope>
    <source>
        <strain evidence="2 3">DSM 13814</strain>
    </source>
</reference>
<protein>
    <submittedName>
        <fullName evidence="2">Uncharacterized protein</fullName>
    </submittedName>
</protein>
<keyword evidence="1" id="KW-0472">Membrane</keyword>
<comment type="caution">
    <text evidence="2">The sequence shown here is derived from an EMBL/GenBank/DDBJ whole genome shotgun (WGS) entry which is preliminary data.</text>
</comment>
<sequence length="61" mass="7375">MRNPPFHKINLVLRIIIYVAFVLQIVNCTYKKTNFFNYTYKKGWKNKKVLYIIGIETFKTT</sequence>
<evidence type="ECO:0000313" key="2">
    <source>
        <dbReference type="EMBL" id="EDM62264.1"/>
    </source>
</evidence>
<organism evidence="2 3">
    <name type="scientific">Dorea longicatena DSM 13814</name>
    <dbReference type="NCBI Taxonomy" id="411462"/>
    <lineage>
        <taxon>Bacteria</taxon>
        <taxon>Bacillati</taxon>
        <taxon>Bacillota</taxon>
        <taxon>Clostridia</taxon>
        <taxon>Lachnospirales</taxon>
        <taxon>Lachnospiraceae</taxon>
        <taxon>Dorea</taxon>
    </lineage>
</organism>
<gene>
    <name evidence="2" type="ORF">DORLON_02361</name>
</gene>
<dbReference type="EMBL" id="AAXB02000015">
    <property type="protein sequence ID" value="EDM62264.1"/>
    <property type="molecule type" value="Genomic_DNA"/>
</dbReference>